<dbReference type="GO" id="GO:0017001">
    <property type="term" value="P:antibiotic catabolic process"/>
    <property type="evidence" value="ECO:0007669"/>
    <property type="project" value="InterPro"/>
</dbReference>
<evidence type="ECO:0000256" key="1">
    <source>
        <dbReference type="ARBA" id="ARBA00001526"/>
    </source>
</evidence>
<evidence type="ECO:0000313" key="9">
    <source>
        <dbReference type="EMBL" id="AVJ28836.1"/>
    </source>
</evidence>
<dbReference type="EMBL" id="CP023270">
    <property type="protein sequence ID" value="AVJ28836.1"/>
    <property type="molecule type" value="Genomic_DNA"/>
</dbReference>
<name>A0A2S0IA02_9BURK</name>
<dbReference type="EC" id="3.5.2.6" evidence="3 6"/>
<keyword evidence="10" id="KW-1185">Reference proteome</keyword>
<dbReference type="PANTHER" id="PTHR46825:SF8">
    <property type="entry name" value="BETA-LACTAMASE-RELATED"/>
    <property type="match status" value="1"/>
</dbReference>
<dbReference type="InterPro" id="IPR058136">
    <property type="entry name" value="AmpC"/>
</dbReference>
<dbReference type="Gene3D" id="3.40.710.10">
    <property type="entry name" value="DD-peptidase/beta-lactamase superfamily"/>
    <property type="match status" value="1"/>
</dbReference>
<dbReference type="GO" id="GO:0046677">
    <property type="term" value="P:response to antibiotic"/>
    <property type="evidence" value="ECO:0007669"/>
    <property type="project" value="UniProtKB-UniRule"/>
</dbReference>
<dbReference type="GO" id="GO:0030288">
    <property type="term" value="C:outer membrane-bounded periplasmic space"/>
    <property type="evidence" value="ECO:0007669"/>
    <property type="project" value="InterPro"/>
</dbReference>
<keyword evidence="7" id="KW-0732">Signal</keyword>
<dbReference type="OrthoDB" id="5377431at2"/>
<dbReference type="PANTHER" id="PTHR46825">
    <property type="entry name" value="D-ALANYL-D-ALANINE-CARBOXYPEPTIDASE/ENDOPEPTIDASE AMPH"/>
    <property type="match status" value="1"/>
</dbReference>
<dbReference type="InterPro" id="IPR001586">
    <property type="entry name" value="Beta-lactam_class-C_AS"/>
</dbReference>
<reference evidence="9 10" key="1">
    <citation type="submission" date="2017-09" db="EMBL/GenBank/DDBJ databases">
        <title>Genomic, metabolic, and phenotypic characteristics of bacterial isolates from the natural microbiome of the model nematode Caenorhabditis elegans.</title>
        <authorList>
            <person name="Zimmermann J."/>
            <person name="Obeng N."/>
            <person name="Yang W."/>
            <person name="Obeng O."/>
            <person name="Kissoyan K."/>
            <person name="Pees B."/>
            <person name="Dirksen P."/>
            <person name="Hoppner M."/>
            <person name="Franke A."/>
            <person name="Rosenstiel P."/>
            <person name="Leippe M."/>
            <person name="Dierking K."/>
            <person name="Kaleta C."/>
            <person name="Schulenburg H."/>
        </authorList>
    </citation>
    <scope>NUCLEOTIDE SEQUENCE [LARGE SCALE GENOMIC DNA]</scope>
    <source>
        <strain evidence="9 10">MYb73</strain>
    </source>
</reference>
<dbReference type="NCBIfam" id="NF033085">
    <property type="entry name" value="bla_class_C"/>
    <property type="match status" value="1"/>
</dbReference>
<keyword evidence="5 6" id="KW-0046">Antibiotic resistance</keyword>
<evidence type="ECO:0000256" key="3">
    <source>
        <dbReference type="ARBA" id="ARBA00012865"/>
    </source>
</evidence>
<gene>
    <name evidence="9" type="ORF">CLM73_17915</name>
</gene>
<dbReference type="Proteomes" id="UP000239477">
    <property type="component" value="Chromosome"/>
</dbReference>
<dbReference type="Pfam" id="PF00144">
    <property type="entry name" value="Beta-lactamase"/>
    <property type="match status" value="1"/>
</dbReference>
<evidence type="ECO:0000256" key="6">
    <source>
        <dbReference type="RuleBase" id="RU361140"/>
    </source>
</evidence>
<feature type="signal peptide" evidence="7">
    <location>
        <begin position="1"/>
        <end position="26"/>
    </location>
</feature>
<dbReference type="InterPro" id="IPR050491">
    <property type="entry name" value="AmpC-like"/>
</dbReference>
<dbReference type="InterPro" id="IPR012338">
    <property type="entry name" value="Beta-lactam/transpept-like"/>
</dbReference>
<dbReference type="RefSeq" id="WP_105239587.1">
    <property type="nucleotide sequence ID" value="NZ_CP023270.1"/>
</dbReference>
<evidence type="ECO:0000259" key="8">
    <source>
        <dbReference type="Pfam" id="PF00144"/>
    </source>
</evidence>
<feature type="domain" description="Beta-lactamase-related" evidence="8">
    <location>
        <begin position="38"/>
        <end position="382"/>
    </location>
</feature>
<sequence length="396" mass="42754">MNTRRRFCAGLLCAGLFAAVSGPALGRSELPYIDSVVNEAARAVMRQHDIAGMVIAVTHQGRQRFYTYGVESLETRRAVNRDTLFELGSISKTFTATLATYAQAKGQLTLTDSPARFVPELAGTEFAKLTLVNLGTHTTGGFPLQVPDDVRDNAQLMQYLKAWKPEHAPGTYRSYANPSIGMLGVVAAASLKQPFAQAMEKDLFPKLGLSSTYIDVPASKASRYAQGYNKQGAPVRVNPGVLAAEAYGVKSSARDMLRFVEAGMDMDVLDKDIRRALADTHVGYYQVGGMTQDMAWEQFPYPVALDTLLTANAGTLNSQSHPAQALQPPLAPQGETWINKTGSTNGFGAYVAFVPARKLGIVILANRNYPNVARVRLAAEILGAVDKQPAPARAAR</sequence>
<evidence type="ECO:0000313" key="10">
    <source>
        <dbReference type="Proteomes" id="UP000239477"/>
    </source>
</evidence>
<protein>
    <recommendedName>
        <fullName evidence="3 6">Beta-lactamase</fullName>
        <ecNumber evidence="3 6">3.5.2.6</ecNumber>
    </recommendedName>
</protein>
<evidence type="ECO:0000256" key="7">
    <source>
        <dbReference type="SAM" id="SignalP"/>
    </source>
</evidence>
<dbReference type="GO" id="GO:0008800">
    <property type="term" value="F:beta-lactamase activity"/>
    <property type="evidence" value="ECO:0007669"/>
    <property type="project" value="UniProtKB-UniRule"/>
</dbReference>
<proteinExistence type="inferred from homology"/>
<keyword evidence="4 6" id="KW-0378">Hydrolase</keyword>
<dbReference type="AlphaFoldDB" id="A0A2S0IA02"/>
<dbReference type="InterPro" id="IPR001466">
    <property type="entry name" value="Beta-lactam-related"/>
</dbReference>
<evidence type="ECO:0000256" key="2">
    <source>
        <dbReference type="ARBA" id="ARBA00007840"/>
    </source>
</evidence>
<evidence type="ECO:0000256" key="5">
    <source>
        <dbReference type="ARBA" id="ARBA00023251"/>
    </source>
</evidence>
<evidence type="ECO:0000256" key="4">
    <source>
        <dbReference type="ARBA" id="ARBA00022801"/>
    </source>
</evidence>
<accession>A0A2S0IA02</accession>
<comment type="similarity">
    <text evidence="2 6">Belongs to the class-C beta-lactamase family.</text>
</comment>
<dbReference type="NCBIfam" id="NF041741">
    <property type="entry name" value="blaAMZ"/>
    <property type="match status" value="1"/>
</dbReference>
<feature type="chain" id="PRO_5015639052" description="Beta-lactamase" evidence="7">
    <location>
        <begin position="27"/>
        <end position="396"/>
    </location>
</feature>
<comment type="catalytic activity">
    <reaction evidence="1 6">
        <text>a beta-lactam + H2O = a substituted beta-amino acid</text>
        <dbReference type="Rhea" id="RHEA:20401"/>
        <dbReference type="ChEBI" id="CHEBI:15377"/>
        <dbReference type="ChEBI" id="CHEBI:35627"/>
        <dbReference type="ChEBI" id="CHEBI:140347"/>
        <dbReference type="EC" id="3.5.2.6"/>
    </reaction>
</comment>
<dbReference type="PROSITE" id="PS00336">
    <property type="entry name" value="BETA_LACTAMASE_C"/>
    <property type="match status" value="1"/>
</dbReference>
<dbReference type="SUPFAM" id="SSF56601">
    <property type="entry name" value="beta-lactamase/transpeptidase-like"/>
    <property type="match status" value="1"/>
</dbReference>
<organism evidence="9 10">
    <name type="scientific">Achromobacter spanius</name>
    <dbReference type="NCBI Taxonomy" id="217203"/>
    <lineage>
        <taxon>Bacteria</taxon>
        <taxon>Pseudomonadati</taxon>
        <taxon>Pseudomonadota</taxon>
        <taxon>Betaproteobacteria</taxon>
        <taxon>Burkholderiales</taxon>
        <taxon>Alcaligenaceae</taxon>
        <taxon>Achromobacter</taxon>
    </lineage>
</organism>